<feature type="compositionally biased region" description="Basic and acidic residues" evidence="1">
    <location>
        <begin position="124"/>
        <end position="135"/>
    </location>
</feature>
<dbReference type="InterPro" id="IPR022794">
    <property type="entry name" value="Bul1_C"/>
</dbReference>
<gene>
    <name evidence="4" type="ORF">HYPBUDRAFT_151242</name>
</gene>
<feature type="compositionally biased region" description="Low complexity" evidence="1">
    <location>
        <begin position="106"/>
        <end position="123"/>
    </location>
</feature>
<evidence type="ECO:0000313" key="4">
    <source>
        <dbReference type="EMBL" id="ODV69499.1"/>
    </source>
</evidence>
<feature type="compositionally biased region" description="Polar residues" evidence="1">
    <location>
        <begin position="372"/>
        <end position="406"/>
    </location>
</feature>
<evidence type="ECO:0000313" key="5">
    <source>
        <dbReference type="Proteomes" id="UP000095085"/>
    </source>
</evidence>
<dbReference type="OrthoDB" id="4094610at2759"/>
<evidence type="ECO:0000259" key="2">
    <source>
        <dbReference type="Pfam" id="PF04425"/>
    </source>
</evidence>
<feature type="compositionally biased region" description="Low complexity" evidence="1">
    <location>
        <begin position="357"/>
        <end position="371"/>
    </location>
</feature>
<dbReference type="Proteomes" id="UP000095085">
    <property type="component" value="Unassembled WGS sequence"/>
</dbReference>
<reference evidence="5" key="1">
    <citation type="submission" date="2016-05" db="EMBL/GenBank/DDBJ databases">
        <title>Comparative genomics of biotechnologically important yeasts.</title>
        <authorList>
            <consortium name="DOE Joint Genome Institute"/>
            <person name="Riley R."/>
            <person name="Haridas S."/>
            <person name="Wolfe K.H."/>
            <person name="Lopes M.R."/>
            <person name="Hittinger C.T."/>
            <person name="Goker M."/>
            <person name="Salamov A."/>
            <person name="Wisecaver J."/>
            <person name="Long T.M."/>
            <person name="Aerts A.L."/>
            <person name="Barry K."/>
            <person name="Choi C."/>
            <person name="Clum A."/>
            <person name="Coughlan A.Y."/>
            <person name="Deshpande S."/>
            <person name="Douglass A.P."/>
            <person name="Hanson S.J."/>
            <person name="Klenk H.-P."/>
            <person name="Labutti K."/>
            <person name="Lapidus A."/>
            <person name="Lindquist E."/>
            <person name="Lipzen A."/>
            <person name="Meier-Kolthoff J.P."/>
            <person name="Ohm R.A."/>
            <person name="Otillar R.P."/>
            <person name="Pangilinan J."/>
            <person name="Peng Y."/>
            <person name="Rokas A."/>
            <person name="Rosa C.A."/>
            <person name="Scheuner C."/>
            <person name="Sibirny A.A."/>
            <person name="Slot J.C."/>
            <person name="Stielow J.B."/>
            <person name="Sun H."/>
            <person name="Kurtzman C.P."/>
            <person name="Blackwell M."/>
            <person name="Grigoriev I.V."/>
            <person name="Jeffries T.W."/>
        </authorList>
    </citation>
    <scope>NUCLEOTIDE SEQUENCE [LARGE SCALE GENOMIC DNA]</scope>
    <source>
        <strain evidence="5">NRRL Y-1933</strain>
    </source>
</reference>
<feature type="domain" description="Bul1 C-terminal" evidence="3">
    <location>
        <begin position="646"/>
        <end position="857"/>
    </location>
</feature>
<dbReference type="Pfam" id="PF04425">
    <property type="entry name" value="Bul1_N"/>
    <property type="match status" value="1"/>
</dbReference>
<feature type="domain" description="Bul1 N-terminal" evidence="2">
    <location>
        <begin position="41"/>
        <end position="541"/>
    </location>
</feature>
<sequence length="867" mass="98622">MNNRGSNRFNLKLSHLSLDDRNLDNPVPAYETIDNFTSPLSKNDQKKKDEEEIINILPSYQMYQSTISKNITPSTEDLRTEPPRYELTPQASQVSTGGSSGEYFASSGSGTSFPSSPDLPSSRRPFETSPHDDTVDDFTRWEDTILANSHKLKRLPSINKEVSRLITVKIHLTEHIGKIGIPPNILDPLSVEFKQGDCIYGFVTVTNNTENPIPFDMFSVVLEGSITFGDNHLSTMNQQPQMRKFLNMFDFNASWNDGCLDRLTTDHNNPHFIYGNIIDPIDGTYTQLDHRKIFEPYKTYKKFFTFRLPEKLLDSSCEHGFVKHLQIPQTLGTSKNEIISNLRQKWKDGNYDSHSYSHSHLHSNSLSQTHSRTNSHTNSAVTSPALSPYQSPSHSTLPSTNNSSDHLSALPSKVDELMKHESYKQKQKYSSITQDFAFPDASISYCIGARVIGKASEYESLFMKNSHPHLNPEHDEYVVANEDNAYLRAIFTTHSSFELNRSMINEEARLIYANMVNKINNKIALGRELSSRPSDERTPYSSESNSLHSSSSFSSLHPTLSGAELSKMQQSYYTKIRNLDRETHADHRENVYEVFLPYKKKTIIGSSKVIGLAALSTPKTEYMINYFPLPQFRNPEGPLPNTKVTIPFDLTFLYTDGHHHTVPDFRKISVELVALTIKSRSIPIPVVFHPDMLFENKSRGIDNFDMVTIKKFQKYAGELSKLMKEVGPESLELDRDIFLDIKSLANLASKYDHLKIPNCSVSKPHSHDCVSHLNQLDWETESIKTTGHNGAIEEQLKFSKKFDLHVDIKDAVLNGPTPHDFCLVPDFQYCLMSRLYYLKVDLKCPNGDKVTIKIPLVLQRQRQLSEE</sequence>
<dbReference type="EMBL" id="KV454538">
    <property type="protein sequence ID" value="ODV69499.1"/>
    <property type="molecule type" value="Genomic_DNA"/>
</dbReference>
<dbReference type="Pfam" id="PF04426">
    <property type="entry name" value="Bul1_C"/>
    <property type="match status" value="1"/>
</dbReference>
<dbReference type="PANTHER" id="PTHR31904">
    <property type="entry name" value="BYPASS OF STOP CODON PROTEIN 5-RELATED"/>
    <property type="match status" value="1"/>
</dbReference>
<feature type="region of interest" description="Disordered" evidence="1">
    <location>
        <begin position="529"/>
        <end position="554"/>
    </location>
</feature>
<accession>A0A1E4RQE8</accession>
<feature type="region of interest" description="Disordered" evidence="1">
    <location>
        <begin position="71"/>
        <end position="135"/>
    </location>
</feature>
<feature type="compositionally biased region" description="Low complexity" evidence="1">
    <location>
        <begin position="541"/>
        <end position="554"/>
    </location>
</feature>
<dbReference type="AlphaFoldDB" id="A0A1E4RQE8"/>
<keyword evidence="5" id="KW-1185">Reference proteome</keyword>
<dbReference type="PANTHER" id="PTHR31904:SF1">
    <property type="entry name" value="BYPASS OF STOP CODON PROTEIN 5-RELATED"/>
    <property type="match status" value="1"/>
</dbReference>
<evidence type="ECO:0000256" key="1">
    <source>
        <dbReference type="SAM" id="MobiDB-lite"/>
    </source>
</evidence>
<feature type="region of interest" description="Disordered" evidence="1">
    <location>
        <begin position="357"/>
        <end position="408"/>
    </location>
</feature>
<organism evidence="4 5">
    <name type="scientific">Hyphopichia burtonii NRRL Y-1933</name>
    <dbReference type="NCBI Taxonomy" id="984485"/>
    <lineage>
        <taxon>Eukaryota</taxon>
        <taxon>Fungi</taxon>
        <taxon>Dikarya</taxon>
        <taxon>Ascomycota</taxon>
        <taxon>Saccharomycotina</taxon>
        <taxon>Pichiomycetes</taxon>
        <taxon>Debaryomycetaceae</taxon>
        <taxon>Hyphopichia</taxon>
    </lineage>
</organism>
<proteinExistence type="predicted"/>
<protein>
    <submittedName>
        <fullName evidence="4">Uncharacterized protein</fullName>
    </submittedName>
</protein>
<evidence type="ECO:0000259" key="3">
    <source>
        <dbReference type="Pfam" id="PF04426"/>
    </source>
</evidence>
<name>A0A1E4RQE8_9ASCO</name>
<feature type="compositionally biased region" description="Basic and acidic residues" evidence="1">
    <location>
        <begin position="529"/>
        <end position="538"/>
    </location>
</feature>
<dbReference type="InterPro" id="IPR007519">
    <property type="entry name" value="Bul1_N"/>
</dbReference>
<dbReference type="InterPro" id="IPR039634">
    <property type="entry name" value="Bul1-like"/>
</dbReference>
<dbReference type="GeneID" id="30994947"/>
<dbReference type="RefSeq" id="XP_020078566.1">
    <property type="nucleotide sequence ID" value="XM_020220397.1"/>
</dbReference>